<name>A0A261FJ89_9BIFI</name>
<protein>
    <submittedName>
        <fullName evidence="1">Uncharacterized protein</fullName>
    </submittedName>
</protein>
<keyword evidence="2" id="KW-1185">Reference proteome</keyword>
<organism evidence="1 2">
    <name type="scientific">Bifidobacterium myosotis</name>
    <dbReference type="NCBI Taxonomy" id="1630166"/>
    <lineage>
        <taxon>Bacteria</taxon>
        <taxon>Bacillati</taxon>
        <taxon>Actinomycetota</taxon>
        <taxon>Actinomycetes</taxon>
        <taxon>Bifidobacteriales</taxon>
        <taxon>Bifidobacteriaceae</taxon>
        <taxon>Bifidobacterium</taxon>
    </lineage>
</organism>
<proteinExistence type="predicted"/>
<sequence>METLVPPNMPWHANVTPGYPSVPLHRPKPLIMKPKLVVCLVNN</sequence>
<dbReference type="Proteomes" id="UP000216871">
    <property type="component" value="Unassembled WGS sequence"/>
</dbReference>
<dbReference type="AlphaFoldDB" id="A0A261FJ89"/>
<reference evidence="1 2" key="1">
    <citation type="journal article" date="2017" name="BMC Genomics">
        <title>Comparative genomic and phylogenomic analyses of the Bifidobacteriaceae family.</title>
        <authorList>
            <person name="Lugli G.A."/>
            <person name="Milani C."/>
            <person name="Turroni F."/>
            <person name="Duranti S."/>
            <person name="Mancabelli L."/>
            <person name="Mangifesta M."/>
            <person name="Ferrario C."/>
            <person name="Modesto M."/>
            <person name="Mattarelli P."/>
            <person name="Jiri K."/>
            <person name="van Sinderen D."/>
            <person name="Ventura M."/>
        </authorList>
    </citation>
    <scope>NUCLEOTIDE SEQUENCE [LARGE SCALE GENOMIC DNA]</scope>
    <source>
        <strain evidence="1 2">DSM 100196</strain>
    </source>
</reference>
<evidence type="ECO:0000313" key="2">
    <source>
        <dbReference type="Proteomes" id="UP000216871"/>
    </source>
</evidence>
<accession>A0A261FJ89</accession>
<gene>
    <name evidence="1" type="ORF">BMYO_1432</name>
</gene>
<comment type="caution">
    <text evidence="1">The sequence shown here is derived from an EMBL/GenBank/DDBJ whole genome shotgun (WGS) entry which is preliminary data.</text>
</comment>
<evidence type="ECO:0000313" key="1">
    <source>
        <dbReference type="EMBL" id="OZG59227.1"/>
    </source>
</evidence>
<dbReference type="EMBL" id="MWWW01000015">
    <property type="protein sequence ID" value="OZG59227.1"/>
    <property type="molecule type" value="Genomic_DNA"/>
</dbReference>